<proteinExistence type="predicted"/>
<evidence type="ECO:0000313" key="2">
    <source>
        <dbReference type="Proteomes" id="UP000478052"/>
    </source>
</evidence>
<dbReference type="EMBL" id="VUJU01004408">
    <property type="protein sequence ID" value="KAF0754439.1"/>
    <property type="molecule type" value="Genomic_DNA"/>
</dbReference>
<sequence length="70" mass="7916">MRIFSILFGIALPYESNILNLAFETTFSHSPLLDLKVVPLQLPYLSSVPEMVFCTNIVKLFFKSVTNPPI</sequence>
<organism evidence="1 2">
    <name type="scientific">Aphis craccivora</name>
    <name type="common">Cowpea aphid</name>
    <dbReference type="NCBI Taxonomy" id="307492"/>
    <lineage>
        <taxon>Eukaryota</taxon>
        <taxon>Metazoa</taxon>
        <taxon>Ecdysozoa</taxon>
        <taxon>Arthropoda</taxon>
        <taxon>Hexapoda</taxon>
        <taxon>Insecta</taxon>
        <taxon>Pterygota</taxon>
        <taxon>Neoptera</taxon>
        <taxon>Paraneoptera</taxon>
        <taxon>Hemiptera</taxon>
        <taxon>Sternorrhyncha</taxon>
        <taxon>Aphidomorpha</taxon>
        <taxon>Aphidoidea</taxon>
        <taxon>Aphididae</taxon>
        <taxon>Aphidini</taxon>
        <taxon>Aphis</taxon>
        <taxon>Aphis</taxon>
    </lineage>
</organism>
<gene>
    <name evidence="1" type="ORF">FWK35_00013968</name>
</gene>
<reference evidence="1 2" key="1">
    <citation type="submission" date="2019-08" db="EMBL/GenBank/DDBJ databases">
        <title>Whole genome of Aphis craccivora.</title>
        <authorList>
            <person name="Voronova N.V."/>
            <person name="Shulinski R.S."/>
            <person name="Bandarenka Y.V."/>
            <person name="Zhorov D.G."/>
            <person name="Warner D."/>
        </authorList>
    </citation>
    <scope>NUCLEOTIDE SEQUENCE [LARGE SCALE GENOMIC DNA]</scope>
    <source>
        <strain evidence="1">180601</strain>
        <tissue evidence="1">Whole Body</tissue>
    </source>
</reference>
<evidence type="ECO:0000313" key="1">
    <source>
        <dbReference type="EMBL" id="KAF0754439.1"/>
    </source>
</evidence>
<keyword evidence="2" id="KW-1185">Reference proteome</keyword>
<dbReference type="AlphaFoldDB" id="A0A6G0YEW3"/>
<dbReference type="OrthoDB" id="10527414at2759"/>
<comment type="caution">
    <text evidence="1">The sequence shown here is derived from an EMBL/GenBank/DDBJ whole genome shotgun (WGS) entry which is preliminary data.</text>
</comment>
<name>A0A6G0YEW3_APHCR</name>
<protein>
    <submittedName>
        <fullName evidence="1">Uncharacterized protein</fullName>
    </submittedName>
</protein>
<dbReference type="Proteomes" id="UP000478052">
    <property type="component" value="Unassembled WGS sequence"/>
</dbReference>
<accession>A0A6G0YEW3</accession>